<dbReference type="InterPro" id="IPR036005">
    <property type="entry name" value="Creatinase/aminopeptidase-like"/>
</dbReference>
<dbReference type="Pfam" id="PF00557">
    <property type="entry name" value="Peptidase_M24"/>
    <property type="match status" value="1"/>
</dbReference>
<organism evidence="3 4">
    <name type="scientific">Candidatus Abyssobacteria bacterium SURF_17</name>
    <dbReference type="NCBI Taxonomy" id="2093361"/>
    <lineage>
        <taxon>Bacteria</taxon>
        <taxon>Pseudomonadati</taxon>
        <taxon>Candidatus Hydrogenedentota</taxon>
        <taxon>Candidatus Abyssobacteria</taxon>
    </lineage>
</organism>
<dbReference type="InterPro" id="IPR000587">
    <property type="entry name" value="Creatinase_N"/>
</dbReference>
<dbReference type="SUPFAM" id="SSF53092">
    <property type="entry name" value="Creatinase/prolidase N-terminal domain"/>
    <property type="match status" value="1"/>
</dbReference>
<keyword evidence="3" id="KW-0378">Hydrolase</keyword>
<proteinExistence type="predicted"/>
<feature type="domain" description="Peptidase M24" evidence="1">
    <location>
        <begin position="195"/>
        <end position="407"/>
    </location>
</feature>
<dbReference type="AlphaFoldDB" id="A0A419F3K7"/>
<sequence>MWELFLKIPKREGGVMKPGVHYPNIPYEEYRARVDRAKQCLSGHKIDAMVLFSPYNWWYYGGFTDAAQMHNAIWRTALIVSQDRDPVAVADMNFVWELAHTSWVEDVRLHSGATHPFVLAIRANEDFYQLLFDTLKEMGVAKKTLGFETGADISTYLAIDEYFMMRDALPDAKFVSADPAIWAQRMIKTPYEQGLIREGCRRACLCVREAFDSIRPGVTERDVHKAFWRKAVELDMVESPHHATWLCFTTNPNETLGGHRWITGAVDRIIKAGDVGHCDCGPTYKMYQFDFQRAFCVGKPPEKMLHYYNVGKEAYLETVGAMKSGVRLGELFEISVNALKKRNYPEGHSIVFIGHQEGLSNHEPPWVVKDEKTMLQPGMVVAIEVGAFDPQGEYFGTMPEDVLLVTETGIENLTAHLSHELYVAT</sequence>
<reference evidence="3 4" key="1">
    <citation type="journal article" date="2017" name="ISME J.">
        <title>Energy and carbon metabolisms in a deep terrestrial subsurface fluid microbial community.</title>
        <authorList>
            <person name="Momper L."/>
            <person name="Jungbluth S.P."/>
            <person name="Lee M.D."/>
            <person name="Amend J.P."/>
        </authorList>
    </citation>
    <scope>NUCLEOTIDE SEQUENCE [LARGE SCALE GENOMIC DNA]</scope>
    <source>
        <strain evidence="3">SURF_17</strain>
    </source>
</reference>
<accession>A0A419F3K7</accession>
<gene>
    <name evidence="3" type="ORF">C4532_05215</name>
</gene>
<dbReference type="CDD" id="cd01066">
    <property type="entry name" value="APP_MetAP"/>
    <property type="match status" value="1"/>
</dbReference>
<dbReference type="InterPro" id="IPR050659">
    <property type="entry name" value="Peptidase_M24B"/>
</dbReference>
<dbReference type="InterPro" id="IPR029149">
    <property type="entry name" value="Creatin/AminoP/Spt16_N"/>
</dbReference>
<evidence type="ECO:0000259" key="1">
    <source>
        <dbReference type="Pfam" id="PF00557"/>
    </source>
</evidence>
<evidence type="ECO:0000313" key="4">
    <source>
        <dbReference type="Proteomes" id="UP000285961"/>
    </source>
</evidence>
<dbReference type="PANTHER" id="PTHR46112:SF3">
    <property type="entry name" value="AMINOPEPTIDASE YPDF"/>
    <property type="match status" value="1"/>
</dbReference>
<keyword evidence="3" id="KW-0645">Protease</keyword>
<name>A0A419F3K7_9BACT</name>
<evidence type="ECO:0000313" key="3">
    <source>
        <dbReference type="EMBL" id="RJP72875.1"/>
    </source>
</evidence>
<dbReference type="Pfam" id="PF01321">
    <property type="entry name" value="Creatinase_N"/>
    <property type="match status" value="1"/>
</dbReference>
<dbReference type="InterPro" id="IPR000994">
    <property type="entry name" value="Pept_M24"/>
</dbReference>
<dbReference type="GO" id="GO:0004177">
    <property type="term" value="F:aminopeptidase activity"/>
    <property type="evidence" value="ECO:0007669"/>
    <property type="project" value="UniProtKB-KW"/>
</dbReference>
<protein>
    <submittedName>
        <fullName evidence="3">Aminopeptidase P family protein</fullName>
    </submittedName>
</protein>
<feature type="domain" description="Creatinase N-terminal" evidence="2">
    <location>
        <begin position="33"/>
        <end position="187"/>
    </location>
</feature>
<dbReference type="Gene3D" id="3.90.230.10">
    <property type="entry name" value="Creatinase/methionine aminopeptidase superfamily"/>
    <property type="match status" value="1"/>
</dbReference>
<dbReference type="PANTHER" id="PTHR46112">
    <property type="entry name" value="AMINOPEPTIDASE"/>
    <property type="match status" value="1"/>
</dbReference>
<dbReference type="SUPFAM" id="SSF55920">
    <property type="entry name" value="Creatinase/aminopeptidase"/>
    <property type="match status" value="1"/>
</dbReference>
<evidence type="ECO:0000259" key="2">
    <source>
        <dbReference type="Pfam" id="PF01321"/>
    </source>
</evidence>
<dbReference type="EMBL" id="QZKI01000036">
    <property type="protein sequence ID" value="RJP72875.1"/>
    <property type="molecule type" value="Genomic_DNA"/>
</dbReference>
<dbReference type="Proteomes" id="UP000285961">
    <property type="component" value="Unassembled WGS sequence"/>
</dbReference>
<keyword evidence="3" id="KW-0031">Aminopeptidase</keyword>
<dbReference type="Gene3D" id="3.40.350.10">
    <property type="entry name" value="Creatinase/prolidase N-terminal domain"/>
    <property type="match status" value="1"/>
</dbReference>
<comment type="caution">
    <text evidence="3">The sequence shown here is derived from an EMBL/GenBank/DDBJ whole genome shotgun (WGS) entry which is preliminary data.</text>
</comment>